<accession>A0ABX8U0E8</accession>
<dbReference type="EMBL" id="CP068985">
    <property type="protein sequence ID" value="QYC40931.1"/>
    <property type="molecule type" value="Genomic_DNA"/>
</dbReference>
<proteinExistence type="predicted"/>
<gene>
    <name evidence="2" type="ORF">Nocox_16590</name>
</gene>
<name>A0ABX8U0E8_9ACTN</name>
<keyword evidence="3" id="KW-1185">Reference proteome</keyword>
<evidence type="ECO:0000313" key="2">
    <source>
        <dbReference type="EMBL" id="QYC40931.1"/>
    </source>
</evidence>
<evidence type="ECO:0000313" key="3">
    <source>
        <dbReference type="Proteomes" id="UP000824681"/>
    </source>
</evidence>
<sequence>MRNSSSLMTLAVLAAGAHLALALPAQADTHVENPSGHISVSADPGKANTITITPLDAADPGGDVVIRDSGDVIEPGRNCAAYGTGVLCDGLVQYIQISLGDGDDVVTNLSTIPVRVTGGEGNDRPGGRPP</sequence>
<dbReference type="RefSeq" id="WP_157383537.1">
    <property type="nucleotide sequence ID" value="NZ_CP068985.1"/>
</dbReference>
<evidence type="ECO:0000256" key="1">
    <source>
        <dbReference type="SAM" id="SignalP"/>
    </source>
</evidence>
<feature type="chain" id="PRO_5046248551" evidence="1">
    <location>
        <begin position="28"/>
        <end position="130"/>
    </location>
</feature>
<keyword evidence="1" id="KW-0732">Signal</keyword>
<feature type="signal peptide" evidence="1">
    <location>
        <begin position="1"/>
        <end position="27"/>
    </location>
</feature>
<organism evidence="2 3">
    <name type="scientific">Nonomuraea coxensis DSM 45129</name>
    <dbReference type="NCBI Taxonomy" id="1122611"/>
    <lineage>
        <taxon>Bacteria</taxon>
        <taxon>Bacillati</taxon>
        <taxon>Actinomycetota</taxon>
        <taxon>Actinomycetes</taxon>
        <taxon>Streptosporangiales</taxon>
        <taxon>Streptosporangiaceae</taxon>
        <taxon>Nonomuraea</taxon>
    </lineage>
</organism>
<dbReference type="Proteomes" id="UP000824681">
    <property type="component" value="Chromosome"/>
</dbReference>
<protein>
    <submittedName>
        <fullName evidence="2">Uncharacterized protein</fullName>
    </submittedName>
</protein>
<reference evidence="2 3" key="1">
    <citation type="journal article" date="2021" name="ACS Chem. Biol.">
        <title>Genomic-Led Discovery of a Novel Glycopeptide Antibiotic by Nonomuraea coxensis DSM 45129.</title>
        <authorList>
            <person name="Yushchuk O."/>
            <person name="Vior N.M."/>
            <person name="Andreo-Vidal A."/>
            <person name="Berini F."/>
            <person name="Ruckert C."/>
            <person name="Busche T."/>
            <person name="Binda E."/>
            <person name="Kalinowski J."/>
            <person name="Truman A.W."/>
            <person name="Marinelli F."/>
        </authorList>
    </citation>
    <scope>NUCLEOTIDE SEQUENCE [LARGE SCALE GENOMIC DNA]</scope>
    <source>
        <strain evidence="2 3">DSM 45129</strain>
    </source>
</reference>